<evidence type="ECO:0000313" key="8">
    <source>
        <dbReference type="EMBL" id="ALO14111.1"/>
    </source>
</evidence>
<proteinExistence type="inferred from homology"/>
<dbReference type="EMBL" id="CP013118">
    <property type="protein sequence ID" value="ALO14111.1"/>
    <property type="molecule type" value="Genomic_DNA"/>
</dbReference>
<evidence type="ECO:0000259" key="6">
    <source>
        <dbReference type="PROSITE" id="PS50994"/>
    </source>
</evidence>
<dbReference type="PROSITE" id="PS50994">
    <property type="entry name" value="INTEGRASE"/>
    <property type="match status" value="1"/>
</dbReference>
<dbReference type="RefSeq" id="WP_057951524.1">
    <property type="nucleotide sequence ID" value="NZ_CP013118.1"/>
</dbReference>
<evidence type="ECO:0000313" key="10">
    <source>
        <dbReference type="Proteomes" id="UP000064893"/>
    </source>
</evidence>
<evidence type="ECO:0000256" key="1">
    <source>
        <dbReference type="ARBA" id="ARBA00009277"/>
    </source>
</evidence>
<dbReference type="GO" id="GO:0006310">
    <property type="term" value="P:DNA recombination"/>
    <property type="evidence" value="ECO:0007669"/>
    <property type="project" value="UniProtKB-KW"/>
</dbReference>
<sequence>MKKKEKFCMWYKVKELSENGFNKSQISREIGIDRRTVKRYLSMGEEDFHDWIRQGKNLPRKLAAYADFVKDELNEHADLSAAQIEDHLKEKYADDLPEVHSKTVYNFVQMIREKYNIPKPRSESQRDFGQLPQTPYGQEAQVDFGETYMRTVEGNRRKVYFFAILLSRSRHKFVYFQERPFTATDAVYAHFLAFEFFGGIPRKIIYDQDCVFIKDENLGDYKLTHEFNSFVQNQPFKAVFCRKADPQSKGKIENVVGYIKNNFLRGRPFRGISLLNEEGLAWLARTANAKKHTTTHKVPYKEWKIEKQYLLPYKKQQLSHEQTLRSHTVRKNNTVLLHKNSYQLPLGTYKGPGSKVLYSIKEGKVFFYRSSGNNGLITSYDLCIGEGEYLRNTDFRRDKSKTLPQTYAEALERLGNTDKAKFYLELIKSDKSRYYHDNLRAIAKKITGFTQQHIDKGLDYCMECQYYNANSLYQAIIHIANQAEKNSKTKVNIERPQTTKFMEKATIKADTSNINTYEKLF</sequence>
<dbReference type="GO" id="GO:0003677">
    <property type="term" value="F:DNA binding"/>
    <property type="evidence" value="ECO:0007669"/>
    <property type="project" value="UniProtKB-KW"/>
</dbReference>
<dbReference type="KEGG" id="blq:L21SP5_00241"/>
<dbReference type="InterPro" id="IPR001584">
    <property type="entry name" value="Integrase_cat-core"/>
</dbReference>
<dbReference type="InterPro" id="IPR017894">
    <property type="entry name" value="HTH_IS21_transposase_type"/>
</dbReference>
<dbReference type="GO" id="GO:0015074">
    <property type="term" value="P:DNA integration"/>
    <property type="evidence" value="ECO:0007669"/>
    <property type="project" value="InterPro"/>
</dbReference>
<dbReference type="SUPFAM" id="SSF53098">
    <property type="entry name" value="Ribonuclease H-like"/>
    <property type="match status" value="1"/>
</dbReference>
<dbReference type="Proteomes" id="UP000064893">
    <property type="component" value="Chromosome"/>
</dbReference>
<keyword evidence="2" id="KW-0815">Transposition</keyword>
<dbReference type="KEGG" id="blq:L21SP5_00432"/>
<name>A0A0S2I0H3_9BACT</name>
<dbReference type="PATRIC" id="fig|1307839.3.peg.2277"/>
<dbReference type="InterPro" id="IPR036397">
    <property type="entry name" value="RNaseH_sf"/>
</dbReference>
<dbReference type="EMBL" id="CP013118">
    <property type="protein sequence ID" value="ALO13921.1"/>
    <property type="molecule type" value="Genomic_DNA"/>
</dbReference>
<feature type="domain" description="Integrase catalytic" evidence="6">
    <location>
        <begin position="131"/>
        <end position="307"/>
    </location>
</feature>
<dbReference type="Gene3D" id="3.30.420.10">
    <property type="entry name" value="Ribonuclease H-like superfamily/Ribonuclease H"/>
    <property type="match status" value="1"/>
</dbReference>
<dbReference type="SUPFAM" id="SSF46689">
    <property type="entry name" value="Homeodomain-like"/>
    <property type="match status" value="1"/>
</dbReference>
<dbReference type="InterPro" id="IPR009057">
    <property type="entry name" value="Homeodomain-like_sf"/>
</dbReference>
<dbReference type="AlphaFoldDB" id="A0A0S2I0H3"/>
<organism evidence="9 10">
    <name type="scientific">Salinivirga cyanobacteriivorans</name>
    <dbReference type="NCBI Taxonomy" id="1307839"/>
    <lineage>
        <taxon>Bacteria</taxon>
        <taxon>Pseudomonadati</taxon>
        <taxon>Bacteroidota</taxon>
        <taxon>Bacteroidia</taxon>
        <taxon>Bacteroidales</taxon>
        <taxon>Salinivirgaceae</taxon>
        <taxon>Salinivirga</taxon>
    </lineage>
</organism>
<dbReference type="KEGG" id="blq:L21SP5_02159"/>
<keyword evidence="4" id="KW-0233">DNA recombination</keyword>
<dbReference type="NCBIfam" id="NF033546">
    <property type="entry name" value="transpos_IS21"/>
    <property type="match status" value="1"/>
</dbReference>
<evidence type="ECO:0000313" key="9">
    <source>
        <dbReference type="EMBL" id="ALO15792.1"/>
    </source>
</evidence>
<comment type="similarity">
    <text evidence="1">Belongs to the transposase IS21/IS408/IS1162 family.</text>
</comment>
<reference evidence="9 10" key="1">
    <citation type="submission" date="2015-11" db="EMBL/GenBank/DDBJ databases">
        <title>Description and complete genome sequence of a novel strain predominating in hypersaline microbial mats and representing a new family of the Bacteriodetes phylum.</title>
        <authorList>
            <person name="Spring S."/>
            <person name="Bunk B."/>
            <person name="Sproer C."/>
            <person name="Klenk H.-P."/>
        </authorList>
    </citation>
    <scope>NUCLEOTIDE SEQUENCE [LARGE SCALE GENOMIC DNA]</scope>
    <source>
        <strain evidence="9 10">L21-Spi-D4</strain>
    </source>
</reference>
<keyword evidence="3" id="KW-0238">DNA-binding</keyword>
<evidence type="ECO:0000259" key="5">
    <source>
        <dbReference type="PROSITE" id="PS50531"/>
    </source>
</evidence>
<dbReference type="EMBL" id="CP013118">
    <property type="protein sequence ID" value="ALO15792.1"/>
    <property type="molecule type" value="Genomic_DNA"/>
</dbReference>
<dbReference type="Gene3D" id="1.10.10.60">
    <property type="entry name" value="Homeodomain-like"/>
    <property type="match status" value="1"/>
</dbReference>
<feature type="domain" description="HTH IS21-type" evidence="5">
    <location>
        <begin position="8"/>
        <end position="73"/>
    </location>
</feature>
<dbReference type="PANTHER" id="PTHR35004">
    <property type="entry name" value="TRANSPOSASE RV3428C-RELATED"/>
    <property type="match status" value="1"/>
</dbReference>
<protein>
    <submittedName>
        <fullName evidence="9">Transposase</fullName>
    </submittedName>
</protein>
<dbReference type="InterPro" id="IPR012337">
    <property type="entry name" value="RNaseH-like_sf"/>
</dbReference>
<evidence type="ECO:0000256" key="4">
    <source>
        <dbReference type="ARBA" id="ARBA00023172"/>
    </source>
</evidence>
<dbReference type="STRING" id="1307839.L21SP5_00241"/>
<accession>A0A0S2I0H3</accession>
<dbReference type="PROSITE" id="PS50531">
    <property type="entry name" value="HTH_IS21"/>
    <property type="match status" value="1"/>
</dbReference>
<dbReference type="PANTHER" id="PTHR35004:SF6">
    <property type="entry name" value="TRANSPOSASE"/>
    <property type="match status" value="1"/>
</dbReference>
<evidence type="ECO:0000256" key="3">
    <source>
        <dbReference type="ARBA" id="ARBA00023125"/>
    </source>
</evidence>
<keyword evidence="10" id="KW-1185">Reference proteome</keyword>
<evidence type="ECO:0000313" key="7">
    <source>
        <dbReference type="EMBL" id="ALO13921.1"/>
    </source>
</evidence>
<dbReference type="OrthoDB" id="3193769at2"/>
<dbReference type="GO" id="GO:0032196">
    <property type="term" value="P:transposition"/>
    <property type="evidence" value="ECO:0007669"/>
    <property type="project" value="UniProtKB-KW"/>
</dbReference>
<evidence type="ECO:0000256" key="2">
    <source>
        <dbReference type="ARBA" id="ARBA00022578"/>
    </source>
</evidence>
<gene>
    <name evidence="7" type="ORF">L21SP5_00241</name>
    <name evidence="8" type="ORF">L21SP5_00432</name>
    <name evidence="9" type="ORF">L21SP5_02159</name>
</gene>